<dbReference type="InterPro" id="IPR021457">
    <property type="entry name" value="DUF3108"/>
</dbReference>
<dbReference type="Proteomes" id="UP000273675">
    <property type="component" value="Unassembled WGS sequence"/>
</dbReference>
<dbReference type="RefSeq" id="WP_170150451.1">
    <property type="nucleotide sequence ID" value="NZ_RBIM01000005.1"/>
</dbReference>
<keyword evidence="1" id="KW-0732">Signal</keyword>
<evidence type="ECO:0000313" key="3">
    <source>
        <dbReference type="Proteomes" id="UP000273675"/>
    </source>
</evidence>
<feature type="signal peptide" evidence="1">
    <location>
        <begin position="1"/>
        <end position="21"/>
    </location>
</feature>
<organism evidence="2 3">
    <name type="scientific">Maricaulis maris</name>
    <dbReference type="NCBI Taxonomy" id="74318"/>
    <lineage>
        <taxon>Bacteria</taxon>
        <taxon>Pseudomonadati</taxon>
        <taxon>Pseudomonadota</taxon>
        <taxon>Alphaproteobacteria</taxon>
        <taxon>Maricaulales</taxon>
        <taxon>Maricaulaceae</taxon>
        <taxon>Maricaulis</taxon>
    </lineage>
</organism>
<protein>
    <submittedName>
        <fullName evidence="2">Uncharacterized protein DUF3108</fullName>
    </submittedName>
</protein>
<evidence type="ECO:0000256" key="1">
    <source>
        <dbReference type="SAM" id="SignalP"/>
    </source>
</evidence>
<proteinExistence type="predicted"/>
<feature type="chain" id="PRO_5019871113" evidence="1">
    <location>
        <begin position="22"/>
        <end position="273"/>
    </location>
</feature>
<dbReference type="EMBL" id="RBIM01000005">
    <property type="protein sequence ID" value="RKQ96103.1"/>
    <property type="molecule type" value="Genomic_DNA"/>
</dbReference>
<dbReference type="AlphaFoldDB" id="A0A495D2W7"/>
<evidence type="ECO:0000313" key="2">
    <source>
        <dbReference type="EMBL" id="RKQ96103.1"/>
    </source>
</evidence>
<comment type="caution">
    <text evidence="2">The sequence shown here is derived from an EMBL/GenBank/DDBJ whole genome shotgun (WGS) entry which is preliminary data.</text>
</comment>
<gene>
    <name evidence="2" type="ORF">C7435_2355</name>
</gene>
<name>A0A495D2W7_9PROT</name>
<reference evidence="2 3" key="1">
    <citation type="submission" date="2018-10" db="EMBL/GenBank/DDBJ databases">
        <title>Genomic Encyclopedia of Type Strains, Phase IV (KMG-IV): sequencing the most valuable type-strain genomes for metagenomic binning, comparative biology and taxonomic classification.</title>
        <authorList>
            <person name="Goeker M."/>
        </authorList>
    </citation>
    <scope>NUCLEOTIDE SEQUENCE [LARGE SCALE GENOMIC DNA]</scope>
    <source>
        <strain evidence="2 3">DSM 4734</strain>
    </source>
</reference>
<sequence length="273" mass="29334">MQVQRILLTAGLALALATGMASGTAIPDEAVWRAPAVAGETRIEARYASSVLFFKVGEITLNASFGEQAYSAGSHIEAAGLAALFADFDIRAEVSGEGAAGAREPSRYTHVERTGDKVRSVAVDFAGPVARSDVEPPFGSWGVPPASESDRTGVIDPMTAFFELSRRLEDGEGCQGRLPVFDGKARYDLRLETVGRDNVRTRGWRGEALVCHAWYEPIAGYDPEDYPSERELRHPLVLWLAPVAGDGAYLPVRLHTRAGFGGVTIELMDLAVG</sequence>
<accession>A0A495D2W7</accession>
<dbReference type="Pfam" id="PF11306">
    <property type="entry name" value="DUF3108"/>
    <property type="match status" value="1"/>
</dbReference>